<comment type="similarity">
    <text evidence="1">Belongs to the pseudouridine synthase RluA family.</text>
</comment>
<sequence length="292" mass="31997">MILTARVAAEQAGMRLDDGAKAIFPQLSKGEIRRVIDWGGCNINQSLVRVASRALKEGDEIALGIMEPERCIELVYAKGDLLYEDRDFLAVLKASGFNSQRTPYQLKGTVEYAVDCYLRSIGLTEPARVVHRLDRGTSGVMFWPKHKKAATLISNLLKEGKVSKTYWALISGSPDQEQWEVDAPIAKLSKFRYGVALPGRSARTLFRVFGEGNGVTAIEARPLTGRTHQIRVHLTHSGFPIVGDEPYGGVPAARMMLHCRSMSFTTPNGKFIEAVAPPDPSFAAAAPADLLQ</sequence>
<dbReference type="AlphaFoldDB" id="A0A8J7JDU7"/>
<organism evidence="5 6">
    <name type="scientific">Geomesophilobacter sediminis</name>
    <dbReference type="NCBI Taxonomy" id="2798584"/>
    <lineage>
        <taxon>Bacteria</taxon>
        <taxon>Pseudomonadati</taxon>
        <taxon>Thermodesulfobacteriota</taxon>
        <taxon>Desulfuromonadia</taxon>
        <taxon>Geobacterales</taxon>
        <taxon>Geobacteraceae</taxon>
        <taxon>Geomesophilobacter</taxon>
    </lineage>
</organism>
<dbReference type="GO" id="GO:0000455">
    <property type="term" value="P:enzyme-directed rRNA pseudouridine synthesis"/>
    <property type="evidence" value="ECO:0007669"/>
    <property type="project" value="TreeGrafter"/>
</dbReference>
<dbReference type="InterPro" id="IPR006145">
    <property type="entry name" value="PsdUridine_synth_RsuA/RluA"/>
</dbReference>
<dbReference type="SUPFAM" id="SSF55120">
    <property type="entry name" value="Pseudouridine synthase"/>
    <property type="match status" value="1"/>
</dbReference>
<evidence type="ECO:0000259" key="4">
    <source>
        <dbReference type="Pfam" id="PF00849"/>
    </source>
</evidence>
<dbReference type="RefSeq" id="WP_199384330.1">
    <property type="nucleotide sequence ID" value="NZ_JAEMHM010000009.1"/>
</dbReference>
<proteinExistence type="inferred from homology"/>
<dbReference type="Pfam" id="PF00849">
    <property type="entry name" value="PseudoU_synth_2"/>
    <property type="match status" value="1"/>
</dbReference>
<dbReference type="GO" id="GO:0003723">
    <property type="term" value="F:RNA binding"/>
    <property type="evidence" value="ECO:0007669"/>
    <property type="project" value="UniProtKB-KW"/>
</dbReference>
<dbReference type="PROSITE" id="PS50889">
    <property type="entry name" value="S4"/>
    <property type="match status" value="1"/>
</dbReference>
<name>A0A8J7JDU7_9BACT</name>
<dbReference type="PANTHER" id="PTHR21600">
    <property type="entry name" value="MITOCHONDRIAL RNA PSEUDOURIDINE SYNTHASE"/>
    <property type="match status" value="1"/>
</dbReference>
<reference evidence="5" key="1">
    <citation type="submission" date="2020-12" db="EMBL/GenBank/DDBJ databases">
        <title>Geomonas sp. Red875, isolated from river sediment.</title>
        <authorList>
            <person name="Xu Z."/>
            <person name="Zhang Z."/>
            <person name="Masuda Y."/>
            <person name="Itoh H."/>
            <person name="Senoo K."/>
        </authorList>
    </citation>
    <scope>NUCLEOTIDE SEQUENCE</scope>
    <source>
        <strain evidence="5">Red875</strain>
    </source>
</reference>
<keyword evidence="6" id="KW-1185">Reference proteome</keyword>
<dbReference type="Gene3D" id="3.30.2350.10">
    <property type="entry name" value="Pseudouridine synthase"/>
    <property type="match status" value="1"/>
</dbReference>
<dbReference type="Gene3D" id="3.10.290.10">
    <property type="entry name" value="RNA-binding S4 domain"/>
    <property type="match status" value="1"/>
</dbReference>
<dbReference type="InterPro" id="IPR050188">
    <property type="entry name" value="RluA_PseudoU_synthase"/>
</dbReference>
<dbReference type="Proteomes" id="UP000636888">
    <property type="component" value="Unassembled WGS sequence"/>
</dbReference>
<dbReference type="PANTHER" id="PTHR21600:SF44">
    <property type="entry name" value="RIBOSOMAL LARGE SUBUNIT PSEUDOURIDINE SYNTHASE D"/>
    <property type="match status" value="1"/>
</dbReference>
<comment type="caution">
    <text evidence="5">The sequence shown here is derived from an EMBL/GenBank/DDBJ whole genome shotgun (WGS) entry which is preliminary data.</text>
</comment>
<evidence type="ECO:0000256" key="3">
    <source>
        <dbReference type="PROSITE-ProRule" id="PRU00182"/>
    </source>
</evidence>
<feature type="domain" description="Pseudouridine synthase RsuA/RluA-like" evidence="4">
    <location>
        <begin position="88"/>
        <end position="236"/>
    </location>
</feature>
<protein>
    <submittedName>
        <fullName evidence="5">RluA family pseudouridine synthase</fullName>
    </submittedName>
</protein>
<evidence type="ECO:0000256" key="2">
    <source>
        <dbReference type="ARBA" id="ARBA00023235"/>
    </source>
</evidence>
<evidence type="ECO:0000256" key="1">
    <source>
        <dbReference type="ARBA" id="ARBA00010876"/>
    </source>
</evidence>
<accession>A0A8J7JDU7</accession>
<dbReference type="GO" id="GO:0140098">
    <property type="term" value="F:catalytic activity, acting on RNA"/>
    <property type="evidence" value="ECO:0007669"/>
    <property type="project" value="UniProtKB-ARBA"/>
</dbReference>
<dbReference type="EMBL" id="JAEMHM010000009">
    <property type="protein sequence ID" value="MBJ6725438.1"/>
    <property type="molecule type" value="Genomic_DNA"/>
</dbReference>
<dbReference type="InterPro" id="IPR020103">
    <property type="entry name" value="PsdUridine_synth_cat_dom_sf"/>
</dbReference>
<dbReference type="InterPro" id="IPR036986">
    <property type="entry name" value="S4_RNA-bd_sf"/>
</dbReference>
<keyword evidence="2" id="KW-0413">Isomerase</keyword>
<evidence type="ECO:0000313" key="6">
    <source>
        <dbReference type="Proteomes" id="UP000636888"/>
    </source>
</evidence>
<dbReference type="GO" id="GO:0009982">
    <property type="term" value="F:pseudouridine synthase activity"/>
    <property type="evidence" value="ECO:0007669"/>
    <property type="project" value="InterPro"/>
</dbReference>
<evidence type="ECO:0000313" key="5">
    <source>
        <dbReference type="EMBL" id="MBJ6725438.1"/>
    </source>
</evidence>
<gene>
    <name evidence="5" type="ORF">JFN93_12020</name>
</gene>
<dbReference type="CDD" id="cd02869">
    <property type="entry name" value="PseudoU_synth_RluA_like"/>
    <property type="match status" value="1"/>
</dbReference>
<keyword evidence="3" id="KW-0694">RNA-binding</keyword>